<dbReference type="PANTHER" id="PTHR12893:SF0">
    <property type="entry name" value="GRASP65"/>
    <property type="match status" value="1"/>
</dbReference>
<feature type="compositionally biased region" description="Basic and acidic residues" evidence="6">
    <location>
        <begin position="358"/>
        <end position="369"/>
    </location>
</feature>
<dbReference type="GeneTree" id="ENSGT00940000168257"/>
<dbReference type="Proteomes" id="UP000694388">
    <property type="component" value="Unplaced"/>
</dbReference>
<dbReference type="InterPro" id="IPR024958">
    <property type="entry name" value="GRASP_PDZ"/>
</dbReference>
<name>A0A8C4QB53_EPTBU</name>
<dbReference type="GO" id="GO:0000139">
    <property type="term" value="C:Golgi membrane"/>
    <property type="evidence" value="ECO:0007669"/>
    <property type="project" value="UniProtKB-SubCell"/>
</dbReference>
<evidence type="ECO:0000256" key="5">
    <source>
        <dbReference type="ARBA" id="ARBA00023136"/>
    </source>
</evidence>
<comment type="subcellular location">
    <subcellularLocation>
        <location evidence="1">Golgi apparatus membrane</location>
    </subcellularLocation>
</comment>
<feature type="compositionally biased region" description="Basic and acidic residues" evidence="6">
    <location>
        <begin position="390"/>
        <end position="404"/>
    </location>
</feature>
<comment type="similarity">
    <text evidence="2">Belongs to the GORASP family.</text>
</comment>
<feature type="region of interest" description="Disordered" evidence="6">
    <location>
        <begin position="385"/>
        <end position="404"/>
    </location>
</feature>
<keyword evidence="4" id="KW-0333">Golgi apparatus</keyword>
<protein>
    <recommendedName>
        <fullName evidence="7">PDZ GRASP-type domain-containing protein</fullName>
    </recommendedName>
</protein>
<evidence type="ECO:0000256" key="2">
    <source>
        <dbReference type="ARBA" id="ARBA00007144"/>
    </source>
</evidence>
<organism evidence="8 9">
    <name type="scientific">Eptatretus burgeri</name>
    <name type="common">Inshore hagfish</name>
    <dbReference type="NCBI Taxonomy" id="7764"/>
    <lineage>
        <taxon>Eukaryota</taxon>
        <taxon>Metazoa</taxon>
        <taxon>Chordata</taxon>
        <taxon>Craniata</taxon>
        <taxon>Vertebrata</taxon>
        <taxon>Cyclostomata</taxon>
        <taxon>Myxini</taxon>
        <taxon>Myxiniformes</taxon>
        <taxon>Myxinidae</taxon>
        <taxon>Eptatretinae</taxon>
        <taxon>Eptatretus</taxon>
    </lineage>
</organism>
<evidence type="ECO:0000313" key="8">
    <source>
        <dbReference type="Ensembl" id="ENSEBUP00000012819.1"/>
    </source>
</evidence>
<evidence type="ECO:0000259" key="7">
    <source>
        <dbReference type="PROSITE" id="PS51865"/>
    </source>
</evidence>
<dbReference type="Pfam" id="PF04495">
    <property type="entry name" value="GRASP55_65"/>
    <property type="match status" value="1"/>
</dbReference>
<proteinExistence type="inferred from homology"/>
<accession>A0A8C4QB53</accession>
<keyword evidence="3" id="KW-0677">Repeat</keyword>
<dbReference type="AlphaFoldDB" id="A0A8C4QB53"/>
<keyword evidence="9" id="KW-1185">Reference proteome</keyword>
<dbReference type="Ensembl" id="ENSEBUT00000013387.1">
    <property type="protein sequence ID" value="ENSEBUP00000012810.1"/>
    <property type="gene ID" value="ENSEBUG00000008127.1"/>
</dbReference>
<evidence type="ECO:0000256" key="4">
    <source>
        <dbReference type="ARBA" id="ARBA00023034"/>
    </source>
</evidence>
<evidence type="ECO:0000256" key="6">
    <source>
        <dbReference type="SAM" id="MobiDB-lite"/>
    </source>
</evidence>
<dbReference type="Ensembl" id="ENSEBUT00000013395.1">
    <property type="protein sequence ID" value="ENSEBUP00000012819.1"/>
    <property type="gene ID" value="ENSEBUG00000008127.1"/>
</dbReference>
<evidence type="ECO:0000256" key="3">
    <source>
        <dbReference type="ARBA" id="ARBA00022737"/>
    </source>
</evidence>
<keyword evidence="5" id="KW-0472">Membrane</keyword>
<reference evidence="8" key="1">
    <citation type="submission" date="2025-05" db="UniProtKB">
        <authorList>
            <consortium name="Ensembl"/>
        </authorList>
    </citation>
    <scope>IDENTIFICATION</scope>
</reference>
<dbReference type="PANTHER" id="PTHR12893">
    <property type="entry name" value="GOLGI REASSEMBLY STACKING PROTEIN GRASP"/>
    <property type="match status" value="1"/>
</dbReference>
<sequence>MYNSSTDSCREVMITPSHTWGGKGSLGCKVGYGYLHRIPSPAVQHSKQQNLSDDTTSSQALDPQVLAEKPVTVPAPPTSSVVDLPTTFHEEVHSSGIGLHSGAIIPNLANDVASIDLPTNSIVHLAADAPAILQFCDSHPSLQPPQSNVLHYPCLAPESSALPELQSIHDHPTTKIPSTSEGCTMPILNVVGIVASSNNSDIPGLETNIDNQEVVITLDEQGRCEKTEEKVNELLKEEETNVQKIMKSYEEDMTDNCVCSSEVESKPGEREQRENIVAVELLQEEQFESNCKGKIAEKALEEEQQHQMDDALTVNEGERLFLECTTKSQENEEIQLQVQDVVVEGQSFDGNTDELENQEPKKYLSREKSGNNFVEEETKLSKELVSGKLEMTDNRSEEGDLDKAADYQEVERKLEKLKAEQHFEEEEKNIILKDQQSNVLGEETFGDEDVMPRAEDQVREMLEDLQMKGNSVEQEGVSKEF</sequence>
<evidence type="ECO:0000313" key="9">
    <source>
        <dbReference type="Proteomes" id="UP000694388"/>
    </source>
</evidence>
<dbReference type="Gene3D" id="2.30.42.10">
    <property type="match status" value="1"/>
</dbReference>
<dbReference type="GO" id="GO:0007030">
    <property type="term" value="P:Golgi organization"/>
    <property type="evidence" value="ECO:0007669"/>
    <property type="project" value="TreeGrafter"/>
</dbReference>
<feature type="domain" description="PDZ GRASP-type" evidence="7">
    <location>
        <begin position="1"/>
        <end position="35"/>
    </location>
</feature>
<evidence type="ECO:0000256" key="1">
    <source>
        <dbReference type="ARBA" id="ARBA00004394"/>
    </source>
</evidence>
<dbReference type="InterPro" id="IPR007583">
    <property type="entry name" value="GRASP55_65"/>
</dbReference>
<dbReference type="PROSITE" id="PS51865">
    <property type="entry name" value="PDZ_GRASP"/>
    <property type="match status" value="1"/>
</dbReference>
<feature type="region of interest" description="Disordered" evidence="6">
    <location>
        <begin position="348"/>
        <end position="370"/>
    </location>
</feature>
<dbReference type="InterPro" id="IPR036034">
    <property type="entry name" value="PDZ_sf"/>
</dbReference>